<keyword evidence="11" id="KW-1185">Reference proteome</keyword>
<name>A0ABU0PTU7_STRAH</name>
<dbReference type="Pfam" id="PF13537">
    <property type="entry name" value="GATase_7"/>
    <property type="match status" value="1"/>
</dbReference>
<dbReference type="Gene3D" id="3.60.20.10">
    <property type="entry name" value="Glutamine Phosphoribosylpyrophosphate, subunit 1, domain 1"/>
    <property type="match status" value="1"/>
</dbReference>
<evidence type="ECO:0000256" key="4">
    <source>
        <dbReference type="ARBA" id="ARBA00022741"/>
    </source>
</evidence>
<feature type="domain" description="Glutamine amidotransferase type-2" evidence="9">
    <location>
        <begin position="4"/>
        <end position="215"/>
    </location>
</feature>
<dbReference type="InterPro" id="IPR006426">
    <property type="entry name" value="Asn_synth_AEB"/>
</dbReference>
<keyword evidence="7" id="KW-0315">Glutamine amidotransferase</keyword>
<keyword evidence="10" id="KW-0436">Ligase</keyword>
<dbReference type="InterPro" id="IPR029055">
    <property type="entry name" value="Ntn_hydrolases_N"/>
</dbReference>
<comment type="similarity">
    <text evidence="2">Belongs to the asparagine synthetase family.</text>
</comment>
<dbReference type="PANTHER" id="PTHR43284:SF1">
    <property type="entry name" value="ASPARAGINE SYNTHETASE"/>
    <property type="match status" value="1"/>
</dbReference>
<keyword evidence="6" id="KW-0061">Asparagine biosynthesis</keyword>
<dbReference type="InterPro" id="IPR017932">
    <property type="entry name" value="GATase_2_dom"/>
</dbReference>
<evidence type="ECO:0000256" key="5">
    <source>
        <dbReference type="ARBA" id="ARBA00022840"/>
    </source>
</evidence>
<gene>
    <name evidence="10" type="ORF">QFZ56_000783</name>
</gene>
<dbReference type="EC" id="6.3.5.4" evidence="3"/>
<dbReference type="SUPFAM" id="SSF56235">
    <property type="entry name" value="N-terminal nucleophile aminohydrolases (Ntn hydrolases)"/>
    <property type="match status" value="1"/>
</dbReference>
<evidence type="ECO:0000259" key="9">
    <source>
        <dbReference type="PROSITE" id="PS51278"/>
    </source>
</evidence>
<accession>A0ABU0PTU7</accession>
<evidence type="ECO:0000256" key="2">
    <source>
        <dbReference type="ARBA" id="ARBA00005752"/>
    </source>
</evidence>
<keyword evidence="5" id="KW-0067">ATP-binding</keyword>
<comment type="pathway">
    <text evidence="1">Amino-acid biosynthesis; L-asparagine biosynthesis; L-asparagine from L-aspartate (L-Gln route): step 1/1.</text>
</comment>
<dbReference type="NCBIfam" id="TIGR01536">
    <property type="entry name" value="asn_synth_AEB"/>
    <property type="match status" value="1"/>
</dbReference>
<organism evidence="10 11">
    <name type="scientific">Streptomyces achromogenes</name>
    <dbReference type="NCBI Taxonomy" id="67255"/>
    <lineage>
        <taxon>Bacteria</taxon>
        <taxon>Bacillati</taxon>
        <taxon>Actinomycetota</taxon>
        <taxon>Actinomycetes</taxon>
        <taxon>Kitasatosporales</taxon>
        <taxon>Streptomycetaceae</taxon>
        <taxon>Streptomyces</taxon>
    </lineage>
</organism>
<dbReference type="EMBL" id="JAUSYA010000001">
    <property type="protein sequence ID" value="MDQ0681820.1"/>
    <property type="molecule type" value="Genomic_DNA"/>
</dbReference>
<dbReference type="Gene3D" id="3.40.50.620">
    <property type="entry name" value="HUPs"/>
    <property type="match status" value="1"/>
</dbReference>
<protein>
    <recommendedName>
        <fullName evidence="3">asparagine synthase (glutamine-hydrolyzing)</fullName>
        <ecNumber evidence="3">6.3.5.4</ecNumber>
    </recommendedName>
</protein>
<dbReference type="PIRSF" id="PIRSF001589">
    <property type="entry name" value="Asn_synthetase_glu-h"/>
    <property type="match status" value="1"/>
</dbReference>
<dbReference type="InterPro" id="IPR051786">
    <property type="entry name" value="ASN_synthetase/amidase"/>
</dbReference>
<proteinExistence type="inferred from homology"/>
<dbReference type="InterPro" id="IPR001962">
    <property type="entry name" value="Asn_synthase"/>
</dbReference>
<dbReference type="SUPFAM" id="SSF52402">
    <property type="entry name" value="Adenine nucleotide alpha hydrolases-like"/>
    <property type="match status" value="1"/>
</dbReference>
<keyword evidence="4" id="KW-0547">Nucleotide-binding</keyword>
<dbReference type="InterPro" id="IPR014729">
    <property type="entry name" value="Rossmann-like_a/b/a_fold"/>
</dbReference>
<dbReference type="Pfam" id="PF00733">
    <property type="entry name" value="Asn_synthase"/>
    <property type="match status" value="1"/>
</dbReference>
<evidence type="ECO:0000256" key="1">
    <source>
        <dbReference type="ARBA" id="ARBA00005187"/>
    </source>
</evidence>
<dbReference type="PROSITE" id="PS51278">
    <property type="entry name" value="GATASE_TYPE_2"/>
    <property type="match status" value="1"/>
</dbReference>
<comment type="caution">
    <text evidence="10">The sequence shown here is derived from an EMBL/GenBank/DDBJ whole genome shotgun (WGS) entry which is preliminary data.</text>
</comment>
<dbReference type="GO" id="GO:0004066">
    <property type="term" value="F:asparagine synthase (glutamine-hydrolyzing) activity"/>
    <property type="evidence" value="ECO:0007669"/>
    <property type="project" value="UniProtKB-EC"/>
</dbReference>
<dbReference type="InterPro" id="IPR033738">
    <property type="entry name" value="AsnB_N"/>
</dbReference>
<keyword evidence="6" id="KW-0028">Amino-acid biosynthesis</keyword>
<sequence>MTVCGLAGFVGPRHDSRAARETLDAMSAAIGHRGPDSTGFHVDENVAFAFTRLAINDLGAGDQPMYDESRQIVAMTTGEIYNYRELRDLLVGRGHTLRTRCDTEVIPHLYEEFGRDFVSRLDGQFAVVLYDHREQLFIGARDHFGVTPLFYAHQGGELVFGSEIKAMLKHPAMPRRVDLVGLDQVFTLPGLVSPRTMFEGVHSVPPGTAVEFRPGDRPKLRTYWDLAYPRTDADFERHDESYYVRRVEDLLVRSVEKRLQSDVEVGLYLSGGLDSSLVGAIMRHLMPDAEIQSFAAAFPERELSESDYQRLMSGVLDTRHTERFVHGEEIASRLRTVVRHTECPLKESFNSAAHALSEAVHGAGVKVVLTGQGADELFGGYIGYRFDQVRRTQAAGGVTDLREARIREGLWGDENFFYERNDAGFRATKAGLYSAPVRERQDEIDCLGHPLVDRERLAGLHDLHRRSYLDLKLRLADHLLGDHGDRMVFANSVESRHPFLDRELVEFLATVPPELKLKGLEEKYLLKQVARDWIPRRIVDREKFGFTAPGSPHLIRQDDPAIEALLSRERIEADGYFDPDRVERLVREYGTPGFRINVPFETDLLMTVLTFNLLLDLYDLPAYSA</sequence>
<comment type="catalytic activity">
    <reaction evidence="8">
        <text>L-aspartate + L-glutamine + ATP + H2O = L-asparagine + L-glutamate + AMP + diphosphate + H(+)</text>
        <dbReference type="Rhea" id="RHEA:12228"/>
        <dbReference type="ChEBI" id="CHEBI:15377"/>
        <dbReference type="ChEBI" id="CHEBI:15378"/>
        <dbReference type="ChEBI" id="CHEBI:29985"/>
        <dbReference type="ChEBI" id="CHEBI:29991"/>
        <dbReference type="ChEBI" id="CHEBI:30616"/>
        <dbReference type="ChEBI" id="CHEBI:33019"/>
        <dbReference type="ChEBI" id="CHEBI:58048"/>
        <dbReference type="ChEBI" id="CHEBI:58359"/>
        <dbReference type="ChEBI" id="CHEBI:456215"/>
        <dbReference type="EC" id="6.3.5.4"/>
    </reaction>
</comment>
<dbReference type="Proteomes" id="UP001243364">
    <property type="component" value="Unassembled WGS sequence"/>
</dbReference>
<reference evidence="10 11" key="1">
    <citation type="submission" date="2023-07" db="EMBL/GenBank/DDBJ databases">
        <title>Comparative genomics of wheat-associated soil bacteria to identify genetic determinants of phenazine resistance.</title>
        <authorList>
            <person name="Mouncey N."/>
        </authorList>
    </citation>
    <scope>NUCLEOTIDE SEQUENCE [LARGE SCALE GENOMIC DNA]</scope>
    <source>
        <strain evidence="10 11">W4I19-2</strain>
    </source>
</reference>
<dbReference type="CDD" id="cd01991">
    <property type="entry name" value="Asn_synthase_B_C"/>
    <property type="match status" value="1"/>
</dbReference>
<evidence type="ECO:0000256" key="6">
    <source>
        <dbReference type="ARBA" id="ARBA00022888"/>
    </source>
</evidence>
<evidence type="ECO:0000313" key="11">
    <source>
        <dbReference type="Proteomes" id="UP001243364"/>
    </source>
</evidence>
<evidence type="ECO:0000256" key="3">
    <source>
        <dbReference type="ARBA" id="ARBA00012737"/>
    </source>
</evidence>
<evidence type="ECO:0000256" key="8">
    <source>
        <dbReference type="ARBA" id="ARBA00048741"/>
    </source>
</evidence>
<evidence type="ECO:0000256" key="7">
    <source>
        <dbReference type="ARBA" id="ARBA00022962"/>
    </source>
</evidence>
<evidence type="ECO:0000313" key="10">
    <source>
        <dbReference type="EMBL" id="MDQ0681820.1"/>
    </source>
</evidence>
<dbReference type="PANTHER" id="PTHR43284">
    <property type="entry name" value="ASPARAGINE SYNTHETASE (GLUTAMINE-HYDROLYZING)"/>
    <property type="match status" value="1"/>
</dbReference>
<dbReference type="CDD" id="cd00712">
    <property type="entry name" value="AsnB"/>
    <property type="match status" value="1"/>
</dbReference>